<organism evidence="1 2">
    <name type="scientific">Amycolatopsis carbonis</name>
    <dbReference type="NCBI Taxonomy" id="715471"/>
    <lineage>
        <taxon>Bacteria</taxon>
        <taxon>Bacillati</taxon>
        <taxon>Actinomycetota</taxon>
        <taxon>Actinomycetes</taxon>
        <taxon>Pseudonocardiales</taxon>
        <taxon>Pseudonocardiaceae</taxon>
        <taxon>Amycolatopsis</taxon>
    </lineage>
</organism>
<dbReference type="RefSeq" id="WP_285970164.1">
    <property type="nucleotide sequence ID" value="NZ_CP127294.1"/>
</dbReference>
<dbReference type="KEGG" id="acab:QRX50_01265"/>
<accession>A0A9Y2IFM1</accession>
<name>A0A9Y2IFM1_9PSEU</name>
<protein>
    <submittedName>
        <fullName evidence="1">Uncharacterized protein</fullName>
    </submittedName>
</protein>
<keyword evidence="2" id="KW-1185">Reference proteome</keyword>
<dbReference type="AlphaFoldDB" id="A0A9Y2IFM1"/>
<dbReference type="Proteomes" id="UP001236014">
    <property type="component" value="Chromosome"/>
</dbReference>
<proteinExistence type="predicted"/>
<sequence>MTDRSVRFFGGPLDGRVQELTEEEPVPGTIVRHIHLHGGPKIETLYELGMTEHGWEYRVSATTLSEPSHSEPEPDGLR</sequence>
<evidence type="ECO:0000313" key="2">
    <source>
        <dbReference type="Proteomes" id="UP001236014"/>
    </source>
</evidence>
<evidence type="ECO:0000313" key="1">
    <source>
        <dbReference type="EMBL" id="WIX79475.1"/>
    </source>
</evidence>
<reference evidence="1 2" key="1">
    <citation type="submission" date="2023-06" db="EMBL/GenBank/DDBJ databases">
        <authorList>
            <person name="Oyuntsetseg B."/>
            <person name="Kim S.B."/>
        </authorList>
    </citation>
    <scope>NUCLEOTIDE SEQUENCE [LARGE SCALE GENOMIC DNA]</scope>
    <source>
        <strain evidence="1 2">2-15</strain>
    </source>
</reference>
<gene>
    <name evidence="1" type="ORF">QRX50_01265</name>
</gene>
<dbReference type="EMBL" id="CP127294">
    <property type="protein sequence ID" value="WIX79475.1"/>
    <property type="molecule type" value="Genomic_DNA"/>
</dbReference>